<dbReference type="NCBIfam" id="TIGR00254">
    <property type="entry name" value="GGDEF"/>
    <property type="match status" value="1"/>
</dbReference>
<keyword evidence="3" id="KW-0472">Membrane</keyword>
<dbReference type="PANTHER" id="PTHR45138">
    <property type="entry name" value="REGULATORY COMPONENTS OF SENSORY TRANSDUCTION SYSTEM"/>
    <property type="match status" value="1"/>
</dbReference>
<feature type="transmembrane region" description="Helical" evidence="3">
    <location>
        <begin position="68"/>
        <end position="96"/>
    </location>
</feature>
<proteinExistence type="predicted"/>
<dbReference type="GO" id="GO:1902201">
    <property type="term" value="P:negative regulation of bacterial-type flagellum-dependent cell motility"/>
    <property type="evidence" value="ECO:0007669"/>
    <property type="project" value="TreeGrafter"/>
</dbReference>
<dbReference type="Pfam" id="PF00990">
    <property type="entry name" value="GGDEF"/>
    <property type="match status" value="1"/>
</dbReference>
<comment type="catalytic activity">
    <reaction evidence="2">
        <text>2 GTP = 3',3'-c-di-GMP + 2 diphosphate</text>
        <dbReference type="Rhea" id="RHEA:24898"/>
        <dbReference type="ChEBI" id="CHEBI:33019"/>
        <dbReference type="ChEBI" id="CHEBI:37565"/>
        <dbReference type="ChEBI" id="CHEBI:58805"/>
        <dbReference type="EC" id="2.7.7.65"/>
    </reaction>
</comment>
<accession>A0A5B8LX44</accession>
<feature type="domain" description="GGDEF" evidence="4">
    <location>
        <begin position="139"/>
        <end position="271"/>
    </location>
</feature>
<organism evidence="5 6">
    <name type="scientific">Devosia ginsengisoli</name>
    <dbReference type="NCBI Taxonomy" id="400770"/>
    <lineage>
        <taxon>Bacteria</taxon>
        <taxon>Pseudomonadati</taxon>
        <taxon>Pseudomonadota</taxon>
        <taxon>Alphaproteobacteria</taxon>
        <taxon>Hyphomicrobiales</taxon>
        <taxon>Devosiaceae</taxon>
        <taxon>Devosia</taxon>
    </lineage>
</organism>
<dbReference type="InterPro" id="IPR029787">
    <property type="entry name" value="Nucleotide_cyclase"/>
</dbReference>
<evidence type="ECO:0000259" key="4">
    <source>
        <dbReference type="PROSITE" id="PS50887"/>
    </source>
</evidence>
<sequence>MAISDGPGWTTGAEMTNEAIGRSYQRYYGWLLKLGLVRSLIVCTSIATMTSVLCTAAVMLLMPDSRAYFWYNMIVAVASPLLSAPGLALIAFAMVYKLDETQTALTLAAETDALTGVANRRYFMAQAERAYADARATGAAFAVVMLDIDHFKAINDTHGHAIGDEVLLKVAQACAQTLRASDCFARFGGEEFVALLRLTDGAGAASIAETLRKTVAGLAFESRTPPSVTVSLGVSSYLASSESLHDILNKADRQLYAAKAAGRNRVMTAANAMRRAS</sequence>
<dbReference type="InterPro" id="IPR043128">
    <property type="entry name" value="Rev_trsase/Diguanyl_cyclase"/>
</dbReference>
<dbReference type="SMART" id="SM00267">
    <property type="entry name" value="GGDEF"/>
    <property type="match status" value="1"/>
</dbReference>
<evidence type="ECO:0000313" key="6">
    <source>
        <dbReference type="Proteomes" id="UP000315364"/>
    </source>
</evidence>
<dbReference type="AlphaFoldDB" id="A0A5B8LX44"/>
<evidence type="ECO:0000313" key="5">
    <source>
        <dbReference type="EMBL" id="QDZ13018.1"/>
    </source>
</evidence>
<dbReference type="GO" id="GO:0052621">
    <property type="term" value="F:diguanylate cyclase activity"/>
    <property type="evidence" value="ECO:0007669"/>
    <property type="project" value="UniProtKB-EC"/>
</dbReference>
<reference evidence="5 6" key="1">
    <citation type="submission" date="2019-07" db="EMBL/GenBank/DDBJ databases">
        <title>Full genome sequence of Devosia sp. Gsoil 520.</title>
        <authorList>
            <person name="Im W.-T."/>
        </authorList>
    </citation>
    <scope>NUCLEOTIDE SEQUENCE [LARGE SCALE GENOMIC DNA]</scope>
    <source>
        <strain evidence="5 6">Gsoil 520</strain>
    </source>
</reference>
<keyword evidence="3" id="KW-0812">Transmembrane</keyword>
<dbReference type="InterPro" id="IPR000160">
    <property type="entry name" value="GGDEF_dom"/>
</dbReference>
<dbReference type="FunFam" id="3.30.70.270:FF:000001">
    <property type="entry name" value="Diguanylate cyclase domain protein"/>
    <property type="match status" value="1"/>
</dbReference>
<evidence type="ECO:0000256" key="2">
    <source>
        <dbReference type="ARBA" id="ARBA00034247"/>
    </source>
</evidence>
<evidence type="ECO:0000256" key="1">
    <source>
        <dbReference type="ARBA" id="ARBA00012528"/>
    </source>
</evidence>
<dbReference type="SUPFAM" id="SSF55073">
    <property type="entry name" value="Nucleotide cyclase"/>
    <property type="match status" value="1"/>
</dbReference>
<dbReference type="InterPro" id="IPR050469">
    <property type="entry name" value="Diguanylate_Cyclase"/>
</dbReference>
<dbReference type="KEGG" id="dea:FPZ08_21130"/>
<dbReference type="Proteomes" id="UP000315364">
    <property type="component" value="Chromosome"/>
</dbReference>
<dbReference type="GO" id="GO:0043709">
    <property type="term" value="P:cell adhesion involved in single-species biofilm formation"/>
    <property type="evidence" value="ECO:0007669"/>
    <property type="project" value="TreeGrafter"/>
</dbReference>
<dbReference type="Gene3D" id="3.30.70.270">
    <property type="match status" value="1"/>
</dbReference>
<evidence type="ECO:0000256" key="3">
    <source>
        <dbReference type="SAM" id="Phobius"/>
    </source>
</evidence>
<gene>
    <name evidence="5" type="ORF">FPZ08_21130</name>
</gene>
<dbReference type="OrthoDB" id="9812260at2"/>
<dbReference type="EC" id="2.7.7.65" evidence="1"/>
<protein>
    <recommendedName>
        <fullName evidence="1">diguanylate cyclase</fullName>
        <ecNumber evidence="1">2.7.7.65</ecNumber>
    </recommendedName>
</protein>
<feature type="transmembrane region" description="Helical" evidence="3">
    <location>
        <begin position="36"/>
        <end position="62"/>
    </location>
</feature>
<dbReference type="GO" id="GO:0005886">
    <property type="term" value="C:plasma membrane"/>
    <property type="evidence" value="ECO:0007669"/>
    <property type="project" value="TreeGrafter"/>
</dbReference>
<keyword evidence="6" id="KW-1185">Reference proteome</keyword>
<dbReference type="PANTHER" id="PTHR45138:SF9">
    <property type="entry name" value="DIGUANYLATE CYCLASE DGCM-RELATED"/>
    <property type="match status" value="1"/>
</dbReference>
<dbReference type="CDD" id="cd01949">
    <property type="entry name" value="GGDEF"/>
    <property type="match status" value="1"/>
</dbReference>
<keyword evidence="3" id="KW-1133">Transmembrane helix</keyword>
<dbReference type="PROSITE" id="PS50887">
    <property type="entry name" value="GGDEF"/>
    <property type="match status" value="1"/>
</dbReference>
<dbReference type="EMBL" id="CP042304">
    <property type="protein sequence ID" value="QDZ13018.1"/>
    <property type="molecule type" value="Genomic_DNA"/>
</dbReference>
<name>A0A5B8LX44_9HYPH</name>